<dbReference type="KEGG" id="sacz:AOT14_33670"/>
<dbReference type="EMBL" id="CP012900">
    <property type="protein sequence ID" value="ALJ29707.1"/>
    <property type="molecule type" value="Genomic_DNA"/>
</dbReference>
<evidence type="ECO:0000313" key="1">
    <source>
        <dbReference type="EMBL" id="ALJ29707.1"/>
    </source>
</evidence>
<dbReference type="Proteomes" id="UP000061010">
    <property type="component" value="Chromosome"/>
</dbReference>
<organism evidence="1 2">
    <name type="scientific">Stenotrophomonas acidaminiphila</name>
    <dbReference type="NCBI Taxonomy" id="128780"/>
    <lineage>
        <taxon>Bacteria</taxon>
        <taxon>Pseudomonadati</taxon>
        <taxon>Pseudomonadota</taxon>
        <taxon>Gammaproteobacteria</taxon>
        <taxon>Lysobacterales</taxon>
        <taxon>Lysobacteraceae</taxon>
        <taxon>Stenotrophomonas</taxon>
    </lineage>
</organism>
<protein>
    <submittedName>
        <fullName evidence="1">Uncharacterized protein</fullName>
    </submittedName>
</protein>
<dbReference type="AlphaFoldDB" id="A0A0S1B425"/>
<gene>
    <name evidence="1" type="ORF">AOT14_33670</name>
</gene>
<sequence>MSAGDQEYPPANACAKAHGDAASTPVGMLCIAAASLAIERLRKTPAVLSVPMGERPCIGGT</sequence>
<reference evidence="1 2" key="1">
    <citation type="journal article" date="2015" name="Genome Announc.">
        <title>Complete Genome Sequencing of Stenotrophomonas acidaminiphila ZAC14D2_NAIMI4_2, a Multidrug-Resistant Strain Isolated from Sediments of a Polluted River in Mexico, Uncovers New Antibiotic Resistance Genes and a Novel Class-II Lasso Peptide Biosynthesis Gene Cluster.</title>
        <authorList>
            <person name="Vinuesa P."/>
            <person name="Ochoa-Sanchez L.E."/>
        </authorList>
    </citation>
    <scope>NUCLEOTIDE SEQUENCE [LARGE SCALE GENOMIC DNA]</scope>
    <source>
        <strain evidence="1 2">ZAC14D2_NAIMI4_2</strain>
    </source>
</reference>
<evidence type="ECO:0000313" key="2">
    <source>
        <dbReference type="Proteomes" id="UP000061010"/>
    </source>
</evidence>
<keyword evidence="2" id="KW-1185">Reference proteome</keyword>
<proteinExistence type="predicted"/>
<accession>A0A0S1B425</accession>
<name>A0A0S1B425_9GAMM</name>